<proteinExistence type="predicted"/>
<sequence length="951" mass="94264">MRTPTSTASRLAALVGASAVVLTAGAFPAVAATSGSDNGVQVVNTETVQAYTDATGAVKSKRIYEQLALTGKGAVDLANPITTSGLRNLDGFGGFKVKGNDQMVDVKVDGEKNLRSVSDYKGDLPLDISIVYKLDGKEISPKSLVGKSGDLEVLYTVKNVTGRTQTISFTDGKGGTVEKQSDVIVPMVGSLTVGLPSTFRDVKSGEANMAGDGEGGTKLSYTMTLLAPLGSDTATFGYTAKVVDAIAPDASVSALPVNPLESPSFKTAGDSYKGGAQTGEELAAGAAEIDSNLLKLRDGAGDLLAGLIKLRNGAQQLRDGLQNEAAPGAAKLADGAGQLSDGVGQLKGGTTELRAGATKLNGGALKLDAGAGQLNGGLTQLNDGATKLDGGAKKLDTGAKKLQDGAGQLAEGSGTLATGAQTAYVGSQQIAAGQAKLLVGLQTLKAGVEAIDETVKGQLDVSPDYQRLIGTLGKIVTGIGSPSDTTTDTILGGLNLLKYGLRSPLGKDACDQDESTATLADDCGAADAAEIIAGKFNVGVDDISTSLLPAAVGSYQALITLAGCAPLVNGLPPVTNLALPGNNPCKFATVAALGYGAPDGGLQLGPNTVFEDGGLKVQADAAAKALTRVFEGLDSKALPGIALLKKALFNDPCDPTQTDKDAADFCGVSQAVQLIQQGIPTLVDTVVNGIQGQLLAGLGSADKGCNPEETLICAAAALAAGGADLAGTDGLGALSAGAGKLAAGLTDLKAGADQLSDGTGQLSGGTGDLLAGAGKLSAGAGKLADGTGQLADGTGQLSAGAGKLDDGAGKLADGAGQLDAGANKLADGLSAAAGGSGQLADGLVTAAGGAPKLVDGAQRLSTEGTKKLVAAGQDTAQKYGEQYALLVAGAKRAQEEKMVVGAPADAMGLAAYSYEIKGEDGEGSRNLMRGVAGLALLGAGGAVFALRRRLI</sequence>
<keyword evidence="3" id="KW-1185">Reference proteome</keyword>
<evidence type="ECO:0000256" key="1">
    <source>
        <dbReference type="SAM" id="SignalP"/>
    </source>
</evidence>
<name>A0ABU2BRI0_9ACTN</name>
<comment type="caution">
    <text evidence="2">The sequence shown here is derived from an EMBL/GenBank/DDBJ whole genome shotgun (WGS) entry which is preliminary data.</text>
</comment>
<dbReference type="EMBL" id="JAVDYG010000001">
    <property type="protein sequence ID" value="MDR7361218.1"/>
    <property type="molecule type" value="Genomic_DNA"/>
</dbReference>
<evidence type="ECO:0000313" key="3">
    <source>
        <dbReference type="Proteomes" id="UP001183648"/>
    </source>
</evidence>
<feature type="signal peptide" evidence="1">
    <location>
        <begin position="1"/>
        <end position="31"/>
    </location>
</feature>
<dbReference type="RefSeq" id="WP_310298846.1">
    <property type="nucleotide sequence ID" value="NZ_BAAAPS010000014.1"/>
</dbReference>
<gene>
    <name evidence="2" type="ORF">J2S63_000771</name>
</gene>
<dbReference type="InterPro" id="IPR023908">
    <property type="entry name" value="xxxLxxG_rpt"/>
</dbReference>
<keyword evidence="1" id="KW-0732">Signal</keyword>
<reference evidence="2 3" key="1">
    <citation type="submission" date="2023-07" db="EMBL/GenBank/DDBJ databases">
        <title>Sequencing the genomes of 1000 actinobacteria strains.</title>
        <authorList>
            <person name="Klenk H.-P."/>
        </authorList>
    </citation>
    <scope>NUCLEOTIDE SEQUENCE [LARGE SCALE GENOMIC DNA]</scope>
    <source>
        <strain evidence="2 3">DSM 19426</strain>
    </source>
</reference>
<dbReference type="Proteomes" id="UP001183648">
    <property type="component" value="Unassembled WGS sequence"/>
</dbReference>
<evidence type="ECO:0000313" key="2">
    <source>
        <dbReference type="EMBL" id="MDR7361218.1"/>
    </source>
</evidence>
<accession>A0ABU2BRI0</accession>
<protein>
    <submittedName>
        <fullName evidence="2">Membrane protein</fullName>
    </submittedName>
</protein>
<feature type="chain" id="PRO_5046589386" evidence="1">
    <location>
        <begin position="32"/>
        <end position="951"/>
    </location>
</feature>
<dbReference type="NCBIfam" id="TIGR03057">
    <property type="entry name" value="xxxLxxG_by_4"/>
    <property type="match status" value="9"/>
</dbReference>
<organism evidence="2 3">
    <name type="scientific">Nocardioides marmoribigeumensis</name>
    <dbReference type="NCBI Taxonomy" id="433649"/>
    <lineage>
        <taxon>Bacteria</taxon>
        <taxon>Bacillati</taxon>
        <taxon>Actinomycetota</taxon>
        <taxon>Actinomycetes</taxon>
        <taxon>Propionibacteriales</taxon>
        <taxon>Nocardioidaceae</taxon>
        <taxon>Nocardioides</taxon>
    </lineage>
</organism>